<feature type="region of interest" description="Disordered" evidence="1">
    <location>
        <begin position="249"/>
        <end position="279"/>
    </location>
</feature>
<feature type="compositionally biased region" description="Pro residues" evidence="1">
    <location>
        <begin position="267"/>
        <end position="279"/>
    </location>
</feature>
<sequence length="385" mass="42588">MTTHHTMQPGPEPKSALVGSQVTLLSQSLFEKHLGGTGVTGADWVPWLNLRAANGLNIPYIGMVRGGTLAIMRSGQVPCRLCNPHPHPVEVPQRIPLAKVTEVMPEDVQSEQELVLSHVEPDVVEVAGDGLTTGEQQKMTALLQRWKKVFSQHDEDFGRTNIVKHQIPTGMAPPSQERYRPVPPSLYQELQILLKNMLESGVNKNADALSRLVDQKAGGTVAQVNQVEASGEWEQRQAQDADLVQMKKWKEQGEQRPEETSAVVHEPVPPESHQLPPPTCWLPGLIISQQVEPRAVDQVAPPEGPLAAPPEPPVRRSQRSNMGTRPSRYLLKGQASREEEDETLGKGRTRRSTGKTEKTEGTRTKETELELDPKTLETPPFERSS</sequence>
<keyword evidence="3" id="KW-1185">Reference proteome</keyword>
<reference evidence="3" key="1">
    <citation type="submission" date="2024-04" db="EMBL/GenBank/DDBJ databases">
        <title>Salinicola lusitanus LLJ914,a marine bacterium isolated from the Okinawa Trough.</title>
        <authorList>
            <person name="Li J."/>
        </authorList>
    </citation>
    <scope>NUCLEOTIDE SEQUENCE [LARGE SCALE GENOMIC DNA]</scope>
</reference>
<dbReference type="AlphaFoldDB" id="A0AAW0Q1Y0"/>
<gene>
    <name evidence="2" type="ORF">WMY93_000360</name>
</gene>
<evidence type="ECO:0000256" key="1">
    <source>
        <dbReference type="SAM" id="MobiDB-lite"/>
    </source>
</evidence>
<name>A0AAW0Q1Y0_9GOBI</name>
<proteinExistence type="predicted"/>
<feature type="compositionally biased region" description="Basic and acidic residues" evidence="1">
    <location>
        <begin position="354"/>
        <end position="375"/>
    </location>
</feature>
<feature type="compositionally biased region" description="Pro residues" evidence="1">
    <location>
        <begin position="302"/>
        <end position="312"/>
    </location>
</feature>
<accession>A0AAW0Q1Y0</accession>
<evidence type="ECO:0000313" key="2">
    <source>
        <dbReference type="EMBL" id="KAK7944632.1"/>
    </source>
</evidence>
<protein>
    <submittedName>
        <fullName evidence="2">Uncharacterized protein</fullName>
    </submittedName>
</protein>
<dbReference type="Proteomes" id="UP001460270">
    <property type="component" value="Unassembled WGS sequence"/>
</dbReference>
<comment type="caution">
    <text evidence="2">The sequence shown here is derived from an EMBL/GenBank/DDBJ whole genome shotgun (WGS) entry which is preliminary data.</text>
</comment>
<evidence type="ECO:0000313" key="3">
    <source>
        <dbReference type="Proteomes" id="UP001460270"/>
    </source>
</evidence>
<feature type="region of interest" description="Disordered" evidence="1">
    <location>
        <begin position="295"/>
        <end position="385"/>
    </location>
</feature>
<dbReference type="EMBL" id="JBBPFD010000001">
    <property type="protein sequence ID" value="KAK7944632.1"/>
    <property type="molecule type" value="Genomic_DNA"/>
</dbReference>
<organism evidence="2 3">
    <name type="scientific">Mugilogobius chulae</name>
    <name type="common">yellowstripe goby</name>
    <dbReference type="NCBI Taxonomy" id="88201"/>
    <lineage>
        <taxon>Eukaryota</taxon>
        <taxon>Metazoa</taxon>
        <taxon>Chordata</taxon>
        <taxon>Craniata</taxon>
        <taxon>Vertebrata</taxon>
        <taxon>Euteleostomi</taxon>
        <taxon>Actinopterygii</taxon>
        <taxon>Neopterygii</taxon>
        <taxon>Teleostei</taxon>
        <taxon>Neoteleostei</taxon>
        <taxon>Acanthomorphata</taxon>
        <taxon>Gobiaria</taxon>
        <taxon>Gobiiformes</taxon>
        <taxon>Gobioidei</taxon>
        <taxon>Gobiidae</taxon>
        <taxon>Gobionellinae</taxon>
        <taxon>Mugilogobius</taxon>
    </lineage>
</organism>
<feature type="compositionally biased region" description="Basic and acidic residues" evidence="1">
    <location>
        <begin position="249"/>
        <end position="259"/>
    </location>
</feature>